<gene>
    <name evidence="1" type="ORF">E2C01_000722</name>
</gene>
<dbReference type="AlphaFoldDB" id="A0A5B7CID5"/>
<dbReference type="Proteomes" id="UP000324222">
    <property type="component" value="Unassembled WGS sequence"/>
</dbReference>
<accession>A0A5B7CID5</accession>
<comment type="caution">
    <text evidence="1">The sequence shown here is derived from an EMBL/GenBank/DDBJ whole genome shotgun (WGS) entry which is preliminary data.</text>
</comment>
<evidence type="ECO:0000313" key="2">
    <source>
        <dbReference type="Proteomes" id="UP000324222"/>
    </source>
</evidence>
<evidence type="ECO:0000313" key="1">
    <source>
        <dbReference type="EMBL" id="MPC08146.1"/>
    </source>
</evidence>
<reference evidence="1 2" key="1">
    <citation type="submission" date="2019-05" db="EMBL/GenBank/DDBJ databases">
        <title>Another draft genome of Portunus trituberculatus and its Hox gene families provides insights of decapod evolution.</title>
        <authorList>
            <person name="Jeong J.-H."/>
            <person name="Song I."/>
            <person name="Kim S."/>
            <person name="Choi T."/>
            <person name="Kim D."/>
            <person name="Ryu S."/>
            <person name="Kim W."/>
        </authorList>
    </citation>
    <scope>NUCLEOTIDE SEQUENCE [LARGE SCALE GENOMIC DNA]</scope>
    <source>
        <tissue evidence="1">Muscle</tissue>
    </source>
</reference>
<keyword evidence="2" id="KW-1185">Reference proteome</keyword>
<organism evidence="1 2">
    <name type="scientific">Portunus trituberculatus</name>
    <name type="common">Swimming crab</name>
    <name type="synonym">Neptunus trituberculatus</name>
    <dbReference type="NCBI Taxonomy" id="210409"/>
    <lineage>
        <taxon>Eukaryota</taxon>
        <taxon>Metazoa</taxon>
        <taxon>Ecdysozoa</taxon>
        <taxon>Arthropoda</taxon>
        <taxon>Crustacea</taxon>
        <taxon>Multicrustacea</taxon>
        <taxon>Malacostraca</taxon>
        <taxon>Eumalacostraca</taxon>
        <taxon>Eucarida</taxon>
        <taxon>Decapoda</taxon>
        <taxon>Pleocyemata</taxon>
        <taxon>Brachyura</taxon>
        <taxon>Eubrachyura</taxon>
        <taxon>Portunoidea</taxon>
        <taxon>Portunidae</taxon>
        <taxon>Portuninae</taxon>
        <taxon>Portunus</taxon>
    </lineage>
</organism>
<dbReference type="EMBL" id="VSRR010000019">
    <property type="protein sequence ID" value="MPC08146.1"/>
    <property type="molecule type" value="Genomic_DNA"/>
</dbReference>
<sequence length="64" mass="7465">MTQKGHLNRLKRKWWPNIDRNPEKAYPTPGFKEAIDQPLDAGFGAPINWALQRQQMVLKHLKNA</sequence>
<name>A0A5B7CID5_PORTR</name>
<protein>
    <submittedName>
        <fullName evidence="1">Uncharacterized protein</fullName>
    </submittedName>
</protein>
<proteinExistence type="predicted"/>